<feature type="transmembrane region" description="Helical" evidence="1">
    <location>
        <begin position="177"/>
        <end position="209"/>
    </location>
</feature>
<organism evidence="2 3">
    <name type="scientific">Halpernia frigidisoli</name>
    <dbReference type="NCBI Taxonomy" id="1125876"/>
    <lineage>
        <taxon>Bacteria</taxon>
        <taxon>Pseudomonadati</taxon>
        <taxon>Bacteroidota</taxon>
        <taxon>Flavobacteriia</taxon>
        <taxon>Flavobacteriales</taxon>
        <taxon>Weeksellaceae</taxon>
        <taxon>Chryseobacterium group</taxon>
        <taxon>Halpernia</taxon>
    </lineage>
</organism>
<dbReference type="STRING" id="1125876.SAMN05443292_2529"/>
<proteinExistence type="predicted"/>
<feature type="transmembrane region" description="Helical" evidence="1">
    <location>
        <begin position="439"/>
        <end position="459"/>
    </location>
</feature>
<keyword evidence="1" id="KW-0472">Membrane</keyword>
<keyword evidence="1" id="KW-1133">Transmembrane helix</keyword>
<feature type="transmembrane region" description="Helical" evidence="1">
    <location>
        <begin position="387"/>
        <end position="406"/>
    </location>
</feature>
<dbReference type="Pfam" id="PF09586">
    <property type="entry name" value="YfhO"/>
    <property type="match status" value="1"/>
</dbReference>
<reference evidence="2 3" key="1">
    <citation type="submission" date="2016-10" db="EMBL/GenBank/DDBJ databases">
        <authorList>
            <person name="de Groot N.N."/>
        </authorList>
    </citation>
    <scope>NUCLEOTIDE SEQUENCE [LARGE SCALE GENOMIC DNA]</scope>
    <source>
        <strain evidence="2 3">DSM 26000</strain>
    </source>
</reference>
<dbReference type="Proteomes" id="UP000198931">
    <property type="component" value="Unassembled WGS sequence"/>
</dbReference>
<dbReference type="InterPro" id="IPR018580">
    <property type="entry name" value="Uncharacterised_YfhO"/>
</dbReference>
<evidence type="ECO:0000256" key="1">
    <source>
        <dbReference type="SAM" id="Phobius"/>
    </source>
</evidence>
<accession>A0A1I3I2D5</accession>
<feature type="transmembrane region" description="Helical" evidence="1">
    <location>
        <begin position="7"/>
        <end position="26"/>
    </location>
</feature>
<feature type="transmembrane region" description="Helical" evidence="1">
    <location>
        <begin position="354"/>
        <end position="375"/>
    </location>
</feature>
<protein>
    <submittedName>
        <fullName evidence="2">Uncharacterized membrane protein YfhO</fullName>
    </submittedName>
</protein>
<dbReference type="PANTHER" id="PTHR38454">
    <property type="entry name" value="INTEGRAL MEMBRANE PROTEIN-RELATED"/>
    <property type="match status" value="1"/>
</dbReference>
<dbReference type="PANTHER" id="PTHR38454:SF1">
    <property type="entry name" value="INTEGRAL MEMBRANE PROTEIN"/>
    <property type="match status" value="1"/>
</dbReference>
<feature type="transmembrane region" description="Helical" evidence="1">
    <location>
        <begin position="326"/>
        <end position="348"/>
    </location>
</feature>
<keyword evidence="1" id="KW-0812">Transmembrane</keyword>
<dbReference type="RefSeq" id="WP_090081283.1">
    <property type="nucleotide sequence ID" value="NZ_FOQT01000004.1"/>
</dbReference>
<name>A0A1I3I2D5_9FLAO</name>
<dbReference type="EMBL" id="FOQT01000004">
    <property type="protein sequence ID" value="SFI42175.1"/>
    <property type="molecule type" value="Genomic_DNA"/>
</dbReference>
<feature type="transmembrane region" description="Helical" evidence="1">
    <location>
        <begin position="742"/>
        <end position="760"/>
    </location>
</feature>
<feature type="transmembrane region" description="Helical" evidence="1">
    <location>
        <begin position="148"/>
        <end position="165"/>
    </location>
</feature>
<feature type="transmembrane region" description="Helical" evidence="1">
    <location>
        <begin position="412"/>
        <end position="430"/>
    </location>
</feature>
<dbReference type="OrthoDB" id="9815466at2"/>
<sequence>MVKSKQLLFFTFLMLFLEILIFREFIFGDLHFIFKDLGSDSYVNEYPLLYNRMLAAKEGFLPGWSLHNGLGENLYPYSFEPISWFLFKITSVSPETMMLILPLVYIYLAGLFMFLFLNEHRLYFYAKIFGSLAWAFSGYFLLSASWSVTLFSPVAFHFAILLFALEKAFSQKKYFWLSLVFFLIGVSYPLNLYFSLIIFCVYFLIINYLKNNSLKLVYKEFLYSVLYTILGIGLSSWMLFSSIDLMFQSPRGSGSVSSFEKSSDILVSKGEFLSFVYRIFSPNILGDVNHFTEYRNYFEAPFLYCSIFTLILLSQISILNKKAKIISLYAILGMVLIFIFPVLRQLIWINSGDYYRILNSFFALILILISSFIFSKILSQNKFSLKPLLIFCVLMIFILILGYLNLKIETQSSFLIPIFFIIIYVLAFLFKDKFSTKNFGIILIIFLGIELLLSSSQILSKREICNFNDIENKGYKDSSFKTISEINKNDPSFFRLEKDFYSGVSVYASYNEAKIQNYNSSAAYNSFNNNNYINFLKLFDVIKPNNEIESRFVKGIEDSPILMKLCSVKYFLSAKNKGDYLQPLGFSEVDDNGIFKTLKDSKFLPFGVCFDSVLGINEFKNLTKNQKEEFSLKTLIVDNEDLNQFKNYVYDHKQTKFNEDLENRKENYLNLSKFSDNNFSGNINLPKNQFLFLSMPFDKGWEAKDNGKPVILKKAFGGLTFLFLEKGNHKIEFKFSPSYKKSGISISLISAFLLIILIFFHKRNNLRQIK</sequence>
<feature type="transmembrane region" description="Helical" evidence="1">
    <location>
        <begin position="300"/>
        <end position="319"/>
    </location>
</feature>
<keyword evidence="3" id="KW-1185">Reference proteome</keyword>
<evidence type="ECO:0000313" key="3">
    <source>
        <dbReference type="Proteomes" id="UP000198931"/>
    </source>
</evidence>
<gene>
    <name evidence="2" type="ORF">SAMN05443292_2529</name>
</gene>
<dbReference type="AlphaFoldDB" id="A0A1I3I2D5"/>
<feature type="transmembrane region" description="Helical" evidence="1">
    <location>
        <begin position="96"/>
        <end position="117"/>
    </location>
</feature>
<feature type="transmembrane region" description="Helical" evidence="1">
    <location>
        <begin position="221"/>
        <end position="241"/>
    </location>
</feature>
<evidence type="ECO:0000313" key="2">
    <source>
        <dbReference type="EMBL" id="SFI42175.1"/>
    </source>
</evidence>